<keyword evidence="1" id="KW-0732">Signal</keyword>
<organism evidence="2 3">
    <name type="scientific">Lupinus albus</name>
    <name type="common">White lupine</name>
    <name type="synonym">Lupinus termis</name>
    <dbReference type="NCBI Taxonomy" id="3870"/>
    <lineage>
        <taxon>Eukaryota</taxon>
        <taxon>Viridiplantae</taxon>
        <taxon>Streptophyta</taxon>
        <taxon>Embryophyta</taxon>
        <taxon>Tracheophyta</taxon>
        <taxon>Spermatophyta</taxon>
        <taxon>Magnoliopsida</taxon>
        <taxon>eudicotyledons</taxon>
        <taxon>Gunneridae</taxon>
        <taxon>Pentapetalae</taxon>
        <taxon>rosids</taxon>
        <taxon>fabids</taxon>
        <taxon>Fabales</taxon>
        <taxon>Fabaceae</taxon>
        <taxon>Papilionoideae</taxon>
        <taxon>50 kb inversion clade</taxon>
        <taxon>genistoids sensu lato</taxon>
        <taxon>core genistoids</taxon>
        <taxon>Genisteae</taxon>
        <taxon>Lupinus</taxon>
    </lineage>
</organism>
<gene>
    <name evidence="2" type="ORF">Lalb_Chr05g0226161</name>
</gene>
<keyword evidence="3" id="KW-1185">Reference proteome</keyword>
<dbReference type="EMBL" id="WOCE01000005">
    <property type="protein sequence ID" value="KAE9614271.1"/>
    <property type="molecule type" value="Genomic_DNA"/>
</dbReference>
<dbReference type="Proteomes" id="UP000447434">
    <property type="component" value="Chromosome 5"/>
</dbReference>
<name>A0A6A4QK00_LUPAL</name>
<feature type="signal peptide" evidence="1">
    <location>
        <begin position="1"/>
        <end position="24"/>
    </location>
</feature>
<proteinExistence type="predicted"/>
<sequence length="75" mass="8453">MRLSFILILLLMLLAVTKLSLVNSRVLTSPIKTEKLFTHEHVQEGLKFSTKSNMVLSENQYHTMVSGPSRRGSGH</sequence>
<feature type="chain" id="PRO_5025586276" evidence="1">
    <location>
        <begin position="25"/>
        <end position="75"/>
    </location>
</feature>
<evidence type="ECO:0000313" key="3">
    <source>
        <dbReference type="Proteomes" id="UP000447434"/>
    </source>
</evidence>
<evidence type="ECO:0000313" key="2">
    <source>
        <dbReference type="EMBL" id="KAE9614271.1"/>
    </source>
</evidence>
<dbReference type="AlphaFoldDB" id="A0A6A4QK00"/>
<accession>A0A6A4QK00</accession>
<comment type="caution">
    <text evidence="2">The sequence shown here is derived from an EMBL/GenBank/DDBJ whole genome shotgun (WGS) entry which is preliminary data.</text>
</comment>
<evidence type="ECO:0000256" key="1">
    <source>
        <dbReference type="SAM" id="SignalP"/>
    </source>
</evidence>
<protein>
    <submittedName>
        <fullName evidence="2">Uncharacterized protein</fullName>
    </submittedName>
</protein>
<dbReference type="OrthoDB" id="1428142at2759"/>
<reference evidence="3" key="1">
    <citation type="journal article" date="2020" name="Nat. Commun.">
        <title>Genome sequence of the cluster root forming white lupin.</title>
        <authorList>
            <person name="Hufnagel B."/>
            <person name="Marques A."/>
            <person name="Soriano A."/>
            <person name="Marques L."/>
            <person name="Divol F."/>
            <person name="Doumas P."/>
            <person name="Sallet E."/>
            <person name="Mancinotti D."/>
            <person name="Carrere S."/>
            <person name="Marande W."/>
            <person name="Arribat S."/>
            <person name="Keller J."/>
            <person name="Huneau C."/>
            <person name="Blein T."/>
            <person name="Aime D."/>
            <person name="Laguerre M."/>
            <person name="Taylor J."/>
            <person name="Schubert V."/>
            <person name="Nelson M."/>
            <person name="Geu-Flores F."/>
            <person name="Crespi M."/>
            <person name="Gallardo-Guerrero K."/>
            <person name="Delaux P.-M."/>
            <person name="Salse J."/>
            <person name="Berges H."/>
            <person name="Guyot R."/>
            <person name="Gouzy J."/>
            <person name="Peret B."/>
        </authorList>
    </citation>
    <scope>NUCLEOTIDE SEQUENCE [LARGE SCALE GENOMIC DNA]</scope>
    <source>
        <strain evidence="3">cv. Amiga</strain>
    </source>
</reference>